<proteinExistence type="predicted"/>
<dbReference type="Proteomes" id="UP000676951">
    <property type="component" value="Chromosome"/>
</dbReference>
<evidence type="ECO:0000313" key="2">
    <source>
        <dbReference type="EMBL" id="QWG24662.1"/>
    </source>
</evidence>
<dbReference type="EMBL" id="CP076136">
    <property type="protein sequence ID" value="QWG24662.1"/>
    <property type="molecule type" value="Genomic_DNA"/>
</dbReference>
<keyword evidence="3" id="KW-1185">Reference proteome</keyword>
<gene>
    <name evidence="2" type="ORF">KMZ93_07130</name>
</gene>
<protein>
    <submittedName>
        <fullName evidence="2">Uncharacterized protein</fullName>
    </submittedName>
</protein>
<organism evidence="2 3">
    <name type="scientific">Bradyrhizobium sediminis</name>
    <dbReference type="NCBI Taxonomy" id="2840469"/>
    <lineage>
        <taxon>Bacteria</taxon>
        <taxon>Pseudomonadati</taxon>
        <taxon>Pseudomonadota</taxon>
        <taxon>Alphaproteobacteria</taxon>
        <taxon>Hyphomicrobiales</taxon>
        <taxon>Nitrobacteraceae</taxon>
        <taxon>Bradyrhizobium</taxon>
    </lineage>
</organism>
<accession>A0A975P049</accession>
<dbReference type="RefSeq" id="WP_215605405.1">
    <property type="nucleotide sequence ID" value="NZ_CP076136.1"/>
</dbReference>
<dbReference type="AlphaFoldDB" id="A0A975P049"/>
<feature type="compositionally biased region" description="Basic and acidic residues" evidence="1">
    <location>
        <begin position="54"/>
        <end position="66"/>
    </location>
</feature>
<name>A0A975P049_9BRAD</name>
<reference evidence="2 3" key="1">
    <citation type="submission" date="2021-06" db="EMBL/GenBank/DDBJ databases">
        <title>Bradyrhizobium sp. S2-11-4 Genome sequencing.</title>
        <authorList>
            <person name="Jin L."/>
        </authorList>
    </citation>
    <scope>NUCLEOTIDE SEQUENCE [LARGE SCALE GENOMIC DNA]</scope>
    <source>
        <strain evidence="2 3">S2-11-4</strain>
    </source>
</reference>
<feature type="region of interest" description="Disordered" evidence="1">
    <location>
        <begin position="47"/>
        <end position="66"/>
    </location>
</feature>
<evidence type="ECO:0000313" key="3">
    <source>
        <dbReference type="Proteomes" id="UP000676951"/>
    </source>
</evidence>
<evidence type="ECO:0000256" key="1">
    <source>
        <dbReference type="SAM" id="MobiDB-lite"/>
    </source>
</evidence>
<sequence length="66" mass="7525">MATIVFQCPQTGLNVQHTWPDDERPADDKTYVFVTCPSCTRMHLINRSTGRPLGYKDDRPSGDQEK</sequence>